<proteinExistence type="predicted"/>
<name>A0ABY5P8P5_9LACT</name>
<dbReference type="Gene3D" id="3.60.15.10">
    <property type="entry name" value="Ribonuclease Z/Hydroxyacylglutathione hydrolase-like"/>
    <property type="match status" value="1"/>
</dbReference>
<evidence type="ECO:0000313" key="2">
    <source>
        <dbReference type="EMBL" id="UUX34740.1"/>
    </source>
</evidence>
<dbReference type="InterPro" id="IPR036866">
    <property type="entry name" value="RibonucZ/Hydroxyglut_hydro"/>
</dbReference>
<dbReference type="SUPFAM" id="SSF56281">
    <property type="entry name" value="Metallo-hydrolase/oxidoreductase"/>
    <property type="match status" value="1"/>
</dbReference>
<evidence type="ECO:0000259" key="1">
    <source>
        <dbReference type="SMART" id="SM00849"/>
    </source>
</evidence>
<protein>
    <submittedName>
        <fullName evidence="2">MBL fold metallo-hydrolase</fullName>
    </submittedName>
</protein>
<evidence type="ECO:0000313" key="3">
    <source>
        <dbReference type="Proteomes" id="UP001315967"/>
    </source>
</evidence>
<accession>A0ABY5P8P5</accession>
<dbReference type="RefSeq" id="WP_313794241.1">
    <property type="nucleotide sequence ID" value="NZ_CP102453.1"/>
</dbReference>
<gene>
    <name evidence="2" type="ORF">NRE15_03565</name>
</gene>
<sequence>MLFKVEKVTNRIFRLIMPYVCCYLVVGDEQAVLIDCGWGYGDIKAVAQTLTNLPITLVLSHGHPDHNGSAVQFDDVYLNERDFNMIEAQSEIALRRQLMLKYVASDFVENLNLWQAPRTALYTPLTEDIQFHLGGLTILPYDLPGHSMGCMVFIIPEERIAIFGDAISHPTLMFLENSSTIQEHYEAMVKFSVHAQQYDRVLVNHETFELDKRVLDNNIRLAKAILDGTDEKIPASKRNQRFSGHTVLMARQREPWLPSEPHKIGNIYYRDDRIQ</sequence>
<feature type="domain" description="Metallo-beta-lactamase" evidence="1">
    <location>
        <begin position="19"/>
        <end position="205"/>
    </location>
</feature>
<reference evidence="2 3" key="1">
    <citation type="submission" date="2022-08" db="EMBL/GenBank/DDBJ databases">
        <title>Aerococcaceae sp. nov isolated from spoiled eye mask.</title>
        <authorList>
            <person name="Zhou G."/>
            <person name="Xie X.-B."/>
            <person name="Shi Q.-S."/>
            <person name="Wang Y.-S."/>
            <person name="Wen X."/>
            <person name="Peng H."/>
            <person name="Yang X.-J."/>
            <person name="Tao H.-B."/>
            <person name="Huang X.-M."/>
        </authorList>
    </citation>
    <scope>NUCLEOTIDE SEQUENCE [LARGE SCALE GENOMIC DNA]</scope>
    <source>
        <strain evidence="3">DM20194951</strain>
    </source>
</reference>
<keyword evidence="3" id="KW-1185">Reference proteome</keyword>
<dbReference type="EMBL" id="CP102453">
    <property type="protein sequence ID" value="UUX34740.1"/>
    <property type="molecule type" value="Genomic_DNA"/>
</dbReference>
<organism evidence="2 3">
    <name type="scientific">Fundicoccus culcitae</name>
    <dbReference type="NCBI Taxonomy" id="2969821"/>
    <lineage>
        <taxon>Bacteria</taxon>
        <taxon>Bacillati</taxon>
        <taxon>Bacillota</taxon>
        <taxon>Bacilli</taxon>
        <taxon>Lactobacillales</taxon>
        <taxon>Aerococcaceae</taxon>
        <taxon>Fundicoccus</taxon>
    </lineage>
</organism>
<dbReference type="InterPro" id="IPR050855">
    <property type="entry name" value="NDM-1-like"/>
</dbReference>
<dbReference type="SMART" id="SM00849">
    <property type="entry name" value="Lactamase_B"/>
    <property type="match status" value="1"/>
</dbReference>
<dbReference type="PANTHER" id="PTHR42951">
    <property type="entry name" value="METALLO-BETA-LACTAMASE DOMAIN-CONTAINING"/>
    <property type="match status" value="1"/>
</dbReference>
<dbReference type="Pfam" id="PF00753">
    <property type="entry name" value="Lactamase_B"/>
    <property type="match status" value="1"/>
</dbReference>
<dbReference type="InterPro" id="IPR001279">
    <property type="entry name" value="Metallo-B-lactamas"/>
</dbReference>
<dbReference type="PANTHER" id="PTHR42951:SF22">
    <property type="entry name" value="METALLO BETA-LACTAMASE SUPERFAMILY LIPOPROTEIN"/>
    <property type="match status" value="1"/>
</dbReference>
<dbReference type="Proteomes" id="UP001315967">
    <property type="component" value="Chromosome"/>
</dbReference>